<evidence type="ECO:0000313" key="1">
    <source>
        <dbReference type="EMBL" id="CAH3180551.1"/>
    </source>
</evidence>
<comment type="caution">
    <text evidence="1">The sequence shown here is derived from an EMBL/GenBank/DDBJ whole genome shotgun (WGS) entry which is preliminary data.</text>
</comment>
<keyword evidence="2" id="KW-1185">Reference proteome</keyword>
<dbReference type="EMBL" id="CALNXI010001966">
    <property type="protein sequence ID" value="CAH3180551.1"/>
    <property type="molecule type" value="Genomic_DNA"/>
</dbReference>
<reference evidence="1 2" key="1">
    <citation type="submission" date="2022-05" db="EMBL/GenBank/DDBJ databases">
        <authorList>
            <consortium name="Genoscope - CEA"/>
            <person name="William W."/>
        </authorList>
    </citation>
    <scope>NUCLEOTIDE SEQUENCE [LARGE SCALE GENOMIC DNA]</scope>
</reference>
<feature type="non-terminal residue" evidence="1">
    <location>
        <position position="1"/>
    </location>
</feature>
<dbReference type="Proteomes" id="UP001159427">
    <property type="component" value="Unassembled WGS sequence"/>
</dbReference>
<name>A0ABN8RMF7_9CNID</name>
<gene>
    <name evidence="1" type="ORF">PEVE_00012989</name>
</gene>
<protein>
    <recommendedName>
        <fullName evidence="3">SAP domain-containing protein</fullName>
    </recommendedName>
</protein>
<evidence type="ECO:0000313" key="2">
    <source>
        <dbReference type="Proteomes" id="UP001159427"/>
    </source>
</evidence>
<sequence>FACFSFFADATSQETLTLKVFSPDDRPSDEQLKAMLKKADLEKNGYKKELTTKLVKGQGSDKSDYQKEYLYYKIVNCSRLQEITQELETLMPGRYVIKLGTKFNAEVKARNLSNMKKCKVGLEIHFKDGGSCAVKKTKTRRQKRGWGCFLCFGTCIIVEAEA</sequence>
<proteinExistence type="predicted"/>
<accession>A0ABN8RMF7</accession>
<evidence type="ECO:0008006" key="3">
    <source>
        <dbReference type="Google" id="ProtNLM"/>
    </source>
</evidence>
<organism evidence="1 2">
    <name type="scientific">Porites evermanni</name>
    <dbReference type="NCBI Taxonomy" id="104178"/>
    <lineage>
        <taxon>Eukaryota</taxon>
        <taxon>Metazoa</taxon>
        <taxon>Cnidaria</taxon>
        <taxon>Anthozoa</taxon>
        <taxon>Hexacorallia</taxon>
        <taxon>Scleractinia</taxon>
        <taxon>Fungiina</taxon>
        <taxon>Poritidae</taxon>
        <taxon>Porites</taxon>
    </lineage>
</organism>